<evidence type="ECO:0000256" key="4">
    <source>
        <dbReference type="ARBA" id="ARBA00022989"/>
    </source>
</evidence>
<keyword evidence="4 7" id="KW-1133">Transmembrane helix</keyword>
<sequence>MSLTSIFFTFFFYISVLIFITGVSYKIVQYWQTPAPLKIPIAPAPLNRIGVLMRIAREVFLFQSLFKASKWTWIFGWSFHLALVLLFFRHLVYFWPGEIPTILLKTEPLKYAAYPLIFGLLGLLGRRLFVDRVRYISAPSDYLMLLLLIVIGGSGMLMTFAQNHPNMLLVKNFAEGLITFNWSELPSEFLFLAHIFLVFLLIAIFPISKLLHAPGIFFSPTLNQVDNARKKRHISQWAKNKENYMKIDLEQNSDEDK</sequence>
<feature type="transmembrane region" description="Helical" evidence="7">
    <location>
        <begin position="142"/>
        <end position="161"/>
    </location>
</feature>
<evidence type="ECO:0000256" key="3">
    <source>
        <dbReference type="ARBA" id="ARBA00022692"/>
    </source>
</evidence>
<proteinExistence type="predicted"/>
<feature type="transmembrane region" description="Helical" evidence="7">
    <location>
        <begin position="112"/>
        <end position="130"/>
    </location>
</feature>
<dbReference type="InterPro" id="IPR036197">
    <property type="entry name" value="NarG-like_sf"/>
</dbReference>
<feature type="domain" description="NarG-like" evidence="8">
    <location>
        <begin position="76"/>
        <end position="213"/>
    </location>
</feature>
<dbReference type="InterPro" id="IPR023234">
    <property type="entry name" value="NarG-like_domain"/>
</dbReference>
<gene>
    <name evidence="9" type="ORF">METZ01_LOCUS333123</name>
</gene>
<comment type="subcellular location">
    <subcellularLocation>
        <location evidence="1">Cell membrane</location>
        <topology evidence="1">Multi-pass membrane protein</topology>
    </subcellularLocation>
</comment>
<keyword evidence="6 7" id="KW-0472">Membrane</keyword>
<evidence type="ECO:0000256" key="7">
    <source>
        <dbReference type="SAM" id="Phobius"/>
    </source>
</evidence>
<organism evidence="9">
    <name type="scientific">marine metagenome</name>
    <dbReference type="NCBI Taxonomy" id="408172"/>
    <lineage>
        <taxon>unclassified sequences</taxon>
        <taxon>metagenomes</taxon>
        <taxon>ecological metagenomes</taxon>
    </lineage>
</organism>
<evidence type="ECO:0000313" key="9">
    <source>
        <dbReference type="EMBL" id="SVC80269.1"/>
    </source>
</evidence>
<accession>A0A382Q3Z1</accession>
<protein>
    <recommendedName>
        <fullName evidence="8">NarG-like domain-containing protein</fullName>
    </recommendedName>
</protein>
<evidence type="ECO:0000256" key="1">
    <source>
        <dbReference type="ARBA" id="ARBA00004651"/>
    </source>
</evidence>
<keyword evidence="2" id="KW-1003">Cell membrane</keyword>
<evidence type="ECO:0000259" key="8">
    <source>
        <dbReference type="Pfam" id="PF02665"/>
    </source>
</evidence>
<dbReference type="SUPFAM" id="SSF103501">
    <property type="entry name" value="Respiratory nitrate reductase 1 gamma chain"/>
    <property type="match status" value="1"/>
</dbReference>
<feature type="transmembrane region" description="Helical" evidence="7">
    <location>
        <begin position="189"/>
        <end position="207"/>
    </location>
</feature>
<feature type="transmembrane region" description="Helical" evidence="7">
    <location>
        <begin position="71"/>
        <end position="92"/>
    </location>
</feature>
<dbReference type="GO" id="GO:0005886">
    <property type="term" value="C:plasma membrane"/>
    <property type="evidence" value="ECO:0007669"/>
    <property type="project" value="UniProtKB-SubCell"/>
</dbReference>
<evidence type="ECO:0000256" key="6">
    <source>
        <dbReference type="ARBA" id="ARBA00023136"/>
    </source>
</evidence>
<keyword evidence="3 7" id="KW-0812">Transmembrane</keyword>
<reference evidence="9" key="1">
    <citation type="submission" date="2018-05" db="EMBL/GenBank/DDBJ databases">
        <authorList>
            <person name="Lanie J.A."/>
            <person name="Ng W.-L."/>
            <person name="Kazmierczak K.M."/>
            <person name="Andrzejewski T.M."/>
            <person name="Davidsen T.M."/>
            <person name="Wayne K.J."/>
            <person name="Tettelin H."/>
            <person name="Glass J.I."/>
            <person name="Rusch D."/>
            <person name="Podicherti R."/>
            <person name="Tsui H.-C.T."/>
            <person name="Winkler M.E."/>
        </authorList>
    </citation>
    <scope>NUCLEOTIDE SEQUENCE</scope>
</reference>
<dbReference type="GO" id="GO:0016491">
    <property type="term" value="F:oxidoreductase activity"/>
    <property type="evidence" value="ECO:0007669"/>
    <property type="project" value="UniProtKB-KW"/>
</dbReference>
<dbReference type="Gene3D" id="1.20.950.20">
    <property type="entry name" value="Transmembrane di-heme cytochromes, Chain C"/>
    <property type="match status" value="1"/>
</dbReference>
<dbReference type="Pfam" id="PF02665">
    <property type="entry name" value="Nitrate_red_gam"/>
    <property type="match status" value="1"/>
</dbReference>
<dbReference type="AlphaFoldDB" id="A0A382Q3Z1"/>
<name>A0A382Q3Z1_9ZZZZ</name>
<dbReference type="EMBL" id="UINC01111792">
    <property type="protein sequence ID" value="SVC80269.1"/>
    <property type="molecule type" value="Genomic_DNA"/>
</dbReference>
<keyword evidence="5" id="KW-0560">Oxidoreductase</keyword>
<evidence type="ECO:0000256" key="5">
    <source>
        <dbReference type="ARBA" id="ARBA00023002"/>
    </source>
</evidence>
<evidence type="ECO:0000256" key="2">
    <source>
        <dbReference type="ARBA" id="ARBA00022475"/>
    </source>
</evidence>
<feature type="transmembrane region" description="Helical" evidence="7">
    <location>
        <begin position="6"/>
        <end position="28"/>
    </location>
</feature>